<dbReference type="OrthoDB" id="205815at2759"/>
<dbReference type="GeneID" id="24920872"/>
<dbReference type="Proteomes" id="UP000008312">
    <property type="component" value="Unassembled WGS sequence"/>
</dbReference>
<accession>D8M7H7</accession>
<feature type="coiled-coil region" evidence="1">
    <location>
        <begin position="22"/>
        <end position="100"/>
    </location>
</feature>
<dbReference type="AlphaFoldDB" id="D8M7H7"/>
<evidence type="ECO:0000313" key="3">
    <source>
        <dbReference type="Proteomes" id="UP000008312"/>
    </source>
</evidence>
<organism evidence="2">
    <name type="scientific">Blastocystis hominis</name>
    <dbReference type="NCBI Taxonomy" id="12968"/>
    <lineage>
        <taxon>Eukaryota</taxon>
        <taxon>Sar</taxon>
        <taxon>Stramenopiles</taxon>
        <taxon>Bigyra</taxon>
        <taxon>Opalozoa</taxon>
        <taxon>Opalinata</taxon>
        <taxon>Blastocystidae</taxon>
        <taxon>Blastocystis</taxon>
    </lineage>
</organism>
<evidence type="ECO:0000256" key="1">
    <source>
        <dbReference type="SAM" id="Coils"/>
    </source>
</evidence>
<proteinExistence type="predicted"/>
<gene>
    <name evidence="2" type="ORF">GSBLH_T00003810001</name>
</gene>
<evidence type="ECO:0000313" key="2">
    <source>
        <dbReference type="EMBL" id="CBK24016.2"/>
    </source>
</evidence>
<sequence>MSEDPDTPLGVKMLADHLVKVKMQYEEQINDMLVKMRGMEKEKDEMKRQYKLLEDELEQRRNEIFQLKRANNAQYVMEERENWRAMVTQQKQEIEKLKKGSTVLFVQTCRSCNCSGTHPFSSVPLR</sequence>
<reference evidence="2" key="1">
    <citation type="submission" date="2010-02" db="EMBL/GenBank/DDBJ databases">
        <title>Sequencing and annotation of the Blastocystis hominis genome.</title>
        <authorList>
            <person name="Wincker P."/>
        </authorList>
    </citation>
    <scope>NUCLEOTIDE SEQUENCE</scope>
    <source>
        <strain evidence="2">Singapore isolate B</strain>
    </source>
</reference>
<name>D8M7H7_BLAHO</name>
<dbReference type="InParanoid" id="D8M7H7"/>
<dbReference type="EMBL" id="FN668672">
    <property type="protein sequence ID" value="CBK24016.2"/>
    <property type="molecule type" value="Genomic_DNA"/>
</dbReference>
<dbReference type="RefSeq" id="XP_012898064.1">
    <property type="nucleotide sequence ID" value="XM_013042610.1"/>
</dbReference>
<keyword evidence="3" id="KW-1185">Reference proteome</keyword>
<keyword evidence="1" id="KW-0175">Coiled coil</keyword>
<protein>
    <submittedName>
        <fullName evidence="2">Uncharacterized protein</fullName>
    </submittedName>
</protein>